<organism evidence="1 2">
    <name type="scientific">Ectocarpus siliculosus</name>
    <name type="common">Brown alga</name>
    <name type="synonym">Conferva siliculosa</name>
    <dbReference type="NCBI Taxonomy" id="2880"/>
    <lineage>
        <taxon>Eukaryota</taxon>
        <taxon>Sar</taxon>
        <taxon>Stramenopiles</taxon>
        <taxon>Ochrophyta</taxon>
        <taxon>PX clade</taxon>
        <taxon>Phaeophyceae</taxon>
        <taxon>Ectocarpales</taxon>
        <taxon>Ectocarpaceae</taxon>
        <taxon>Ectocarpus</taxon>
    </lineage>
</organism>
<keyword evidence="2" id="KW-1185">Reference proteome</keyword>
<dbReference type="InParanoid" id="D8LP21"/>
<dbReference type="SUPFAM" id="SSF53335">
    <property type="entry name" value="S-adenosyl-L-methionine-dependent methyltransferases"/>
    <property type="match status" value="1"/>
</dbReference>
<dbReference type="CDD" id="cd02440">
    <property type="entry name" value="AdoMet_MTases"/>
    <property type="match status" value="1"/>
</dbReference>
<dbReference type="InterPro" id="IPR029063">
    <property type="entry name" value="SAM-dependent_MTases_sf"/>
</dbReference>
<dbReference type="Gene3D" id="3.40.50.150">
    <property type="entry name" value="Vaccinia Virus protein VP39"/>
    <property type="match status" value="1"/>
</dbReference>
<dbReference type="EMBL" id="FN648730">
    <property type="protein sequence ID" value="CBN80292.1"/>
    <property type="molecule type" value="Genomic_DNA"/>
</dbReference>
<proteinExistence type="predicted"/>
<dbReference type="GO" id="GO:0016740">
    <property type="term" value="F:transferase activity"/>
    <property type="evidence" value="ECO:0007669"/>
    <property type="project" value="UniProtKB-KW"/>
</dbReference>
<accession>D8LP21</accession>
<dbReference type="AlphaFoldDB" id="D8LP21"/>
<reference evidence="1 2" key="1">
    <citation type="journal article" date="2010" name="Nature">
        <title>The Ectocarpus genome and the independent evolution of multicellularity in brown algae.</title>
        <authorList>
            <person name="Cock J.M."/>
            <person name="Sterck L."/>
            <person name="Rouze P."/>
            <person name="Scornet D."/>
            <person name="Allen A.E."/>
            <person name="Amoutzias G."/>
            <person name="Anthouard V."/>
            <person name="Artiguenave F."/>
            <person name="Aury J.M."/>
            <person name="Badger J.H."/>
            <person name="Beszteri B."/>
            <person name="Billiau K."/>
            <person name="Bonnet E."/>
            <person name="Bothwell J.H."/>
            <person name="Bowler C."/>
            <person name="Boyen C."/>
            <person name="Brownlee C."/>
            <person name="Carrano C.J."/>
            <person name="Charrier B."/>
            <person name="Cho G.Y."/>
            <person name="Coelho S.M."/>
            <person name="Collen J."/>
            <person name="Corre E."/>
            <person name="Da Silva C."/>
            <person name="Delage L."/>
            <person name="Delaroque N."/>
            <person name="Dittami S.M."/>
            <person name="Doulbeau S."/>
            <person name="Elias M."/>
            <person name="Farnham G."/>
            <person name="Gachon C.M."/>
            <person name="Gschloessl B."/>
            <person name="Heesch S."/>
            <person name="Jabbari K."/>
            <person name="Jubin C."/>
            <person name="Kawai H."/>
            <person name="Kimura K."/>
            <person name="Kloareg B."/>
            <person name="Kupper F.C."/>
            <person name="Lang D."/>
            <person name="Le Bail A."/>
            <person name="Leblanc C."/>
            <person name="Lerouge P."/>
            <person name="Lohr M."/>
            <person name="Lopez P.J."/>
            <person name="Martens C."/>
            <person name="Maumus F."/>
            <person name="Michel G."/>
            <person name="Miranda-Saavedra D."/>
            <person name="Morales J."/>
            <person name="Moreau H."/>
            <person name="Motomura T."/>
            <person name="Nagasato C."/>
            <person name="Napoli C.A."/>
            <person name="Nelson D.R."/>
            <person name="Nyvall-Collen P."/>
            <person name="Peters A.F."/>
            <person name="Pommier C."/>
            <person name="Potin P."/>
            <person name="Poulain J."/>
            <person name="Quesneville H."/>
            <person name="Read B."/>
            <person name="Rensing S.A."/>
            <person name="Ritter A."/>
            <person name="Rousvoal S."/>
            <person name="Samanta M."/>
            <person name="Samson G."/>
            <person name="Schroeder D.C."/>
            <person name="Segurens B."/>
            <person name="Strittmatter M."/>
            <person name="Tonon T."/>
            <person name="Tregear J.W."/>
            <person name="Valentin K."/>
            <person name="von Dassow P."/>
            <person name="Yamagishi T."/>
            <person name="Van de Peer Y."/>
            <person name="Wincker P."/>
        </authorList>
    </citation>
    <scope>NUCLEOTIDE SEQUENCE [LARGE SCALE GENOMIC DNA]</scope>
    <source>
        <strain evidence="2">Ec32 / CCAP1310/4</strain>
    </source>
</reference>
<name>D8LP21_ECTSI</name>
<protein>
    <submittedName>
        <fullName evidence="1">Methyl transferase</fullName>
    </submittedName>
</protein>
<sequence>MPPVAELVRQFMSELDAVEGDVLDLACGSGQNGLFVAQSDQDKGRRDRKVVLLDRNIGEAVRCTADLPEATRELVVHQETDLETEENPSPLPRETFGAVLVFNYLHRPLVANLRDSVKPGGLVLYKTFTWQHPSVGVRPSNPAFLLGPGELKDEMFAGWEVIDFFEGVVVVEGNASAEGSGVRRVAVSSIVCRKPVPAVVVVDRSVPTETSAPVEL</sequence>
<keyword evidence="1" id="KW-0808">Transferase</keyword>
<evidence type="ECO:0000313" key="1">
    <source>
        <dbReference type="EMBL" id="CBN80292.1"/>
    </source>
</evidence>
<gene>
    <name evidence="1" type="primary">Mt12</name>
    <name evidence="1" type="ORF">Esi_0052_0036</name>
</gene>
<dbReference type="Proteomes" id="UP000002630">
    <property type="component" value="Linkage Group LG16"/>
</dbReference>
<dbReference type="EMBL" id="FN649741">
    <property type="protein sequence ID" value="CBN80292.1"/>
    <property type="molecule type" value="Genomic_DNA"/>
</dbReference>
<evidence type="ECO:0000313" key="2">
    <source>
        <dbReference type="Proteomes" id="UP000002630"/>
    </source>
</evidence>
<dbReference type="OrthoDB" id="74240at2759"/>